<dbReference type="VEuPathDB" id="FungiDB:MYCTH_2306684"/>
<dbReference type="RefSeq" id="XP_003664171.1">
    <property type="nucleotide sequence ID" value="XM_003664123.1"/>
</dbReference>
<evidence type="ECO:0000313" key="2">
    <source>
        <dbReference type="EMBL" id="AEO58926.1"/>
    </source>
</evidence>
<feature type="region of interest" description="Disordered" evidence="1">
    <location>
        <begin position="474"/>
        <end position="511"/>
    </location>
</feature>
<feature type="compositionally biased region" description="Low complexity" evidence="1">
    <location>
        <begin position="402"/>
        <end position="412"/>
    </location>
</feature>
<keyword evidence="3" id="KW-1185">Reference proteome</keyword>
<dbReference type="AlphaFoldDB" id="G2QHR6"/>
<protein>
    <submittedName>
        <fullName evidence="2">Uncharacterized protein</fullName>
    </submittedName>
</protein>
<sequence length="623" mass="66609">MPAVRFREGQDDLPPTPSTHEDSISESELSDVTFSIDGALSPRSVRSRRPRRASRKGTAYYLGYPAPRIIGKTKVVQKVLLPRLLLQLQQVSQEGRSKPVLEVFPALRITGPVVAPRLTKKFPGIFGVKRHLGCDDIVLLRRDDGDASWDGPDSEAEESMESRELLAVFSPLKHSNEAELVLNDGSVWMAKPLPNGNFDFVHTDADGKVTTARWARRQTAGGAVSPTTDSSISSTAPQARYTFSIINPLTRRHPVMATLTPSTLNVFDTYTSVSPSHARQRPVNRPRRSQSVTSPPTSPPTPARVTPYSPSDMSLSGSTSDGENGSAICIPPSPEAEASNRTVHPIDDRTKTLISITALWVCLQSGWPQSHHSAPVSNGETAASSTSLAASSTRPRGRSRRNTWTTRSSSASDTPQSPTADPSLAHGNQPSRETAKEAAFRKRSSMPVPVPTSTHLSGEDIGGVESFTPLLLLPQPPRQQLSPARPPTRRTTVSTALDSRPPHVRSSPKRATSLGAAFMRKRLLASSSSSNSTVDRGEAPEQAGTVSAKPQLLPSLATTQGEGGTIEAETAPQGGEKPLGTGVGVTLDSAACRGSASGSKKSGGGARSKLVRWMYKLRSSSSR</sequence>
<evidence type="ECO:0000313" key="3">
    <source>
        <dbReference type="Proteomes" id="UP000007322"/>
    </source>
</evidence>
<organism evidence="2 3">
    <name type="scientific">Thermothelomyces thermophilus (strain ATCC 42464 / BCRC 31852 / DSM 1799)</name>
    <name type="common">Sporotrichum thermophile</name>
    <dbReference type="NCBI Taxonomy" id="573729"/>
    <lineage>
        <taxon>Eukaryota</taxon>
        <taxon>Fungi</taxon>
        <taxon>Dikarya</taxon>
        <taxon>Ascomycota</taxon>
        <taxon>Pezizomycotina</taxon>
        <taxon>Sordariomycetes</taxon>
        <taxon>Sordariomycetidae</taxon>
        <taxon>Sordariales</taxon>
        <taxon>Chaetomiaceae</taxon>
        <taxon>Thermothelomyces</taxon>
    </lineage>
</organism>
<feature type="compositionally biased region" description="Polar residues" evidence="1">
    <location>
        <begin position="413"/>
        <end position="432"/>
    </location>
</feature>
<feature type="compositionally biased region" description="Low complexity" evidence="1">
    <location>
        <begin position="474"/>
        <end position="483"/>
    </location>
</feature>
<dbReference type="OMA" id="EGWSHNF"/>
<dbReference type="EMBL" id="CP003005">
    <property type="protein sequence ID" value="AEO58926.1"/>
    <property type="molecule type" value="Genomic_DNA"/>
</dbReference>
<reference evidence="2 3" key="1">
    <citation type="journal article" date="2011" name="Nat. Biotechnol.">
        <title>Comparative genomic analysis of the thermophilic biomass-degrading fungi Myceliophthora thermophila and Thielavia terrestris.</title>
        <authorList>
            <person name="Berka R.M."/>
            <person name="Grigoriev I.V."/>
            <person name="Otillar R."/>
            <person name="Salamov A."/>
            <person name="Grimwood J."/>
            <person name="Reid I."/>
            <person name="Ishmael N."/>
            <person name="John T."/>
            <person name="Darmond C."/>
            <person name="Moisan M.-C."/>
            <person name="Henrissat B."/>
            <person name="Coutinho P.M."/>
            <person name="Lombard V."/>
            <person name="Natvig D.O."/>
            <person name="Lindquist E."/>
            <person name="Schmutz J."/>
            <person name="Lucas S."/>
            <person name="Harris P."/>
            <person name="Powlowski J."/>
            <person name="Bellemare A."/>
            <person name="Taylor D."/>
            <person name="Butler G."/>
            <person name="de Vries R.P."/>
            <person name="Allijn I.E."/>
            <person name="van den Brink J."/>
            <person name="Ushinsky S."/>
            <person name="Storms R."/>
            <person name="Powell A.J."/>
            <person name="Paulsen I.T."/>
            <person name="Elbourne L.D.H."/>
            <person name="Baker S.E."/>
            <person name="Magnuson J."/>
            <person name="LaBoissiere S."/>
            <person name="Clutterbuck A.J."/>
            <person name="Martinez D."/>
            <person name="Wogulis M."/>
            <person name="de Leon A.L."/>
            <person name="Rey M.W."/>
            <person name="Tsang A."/>
        </authorList>
    </citation>
    <scope>NUCLEOTIDE SEQUENCE [LARGE SCALE GENOMIC DNA]</scope>
    <source>
        <strain evidence="3">ATCC 42464 / BCRC 31852 / DSM 1799</strain>
    </source>
</reference>
<proteinExistence type="predicted"/>
<feature type="region of interest" description="Disordered" evidence="1">
    <location>
        <begin position="525"/>
        <end position="585"/>
    </location>
</feature>
<dbReference type="GeneID" id="11513802"/>
<dbReference type="eggNOG" id="ENOG502RZFD">
    <property type="taxonomic scope" value="Eukaryota"/>
</dbReference>
<accession>G2QHR6</accession>
<feature type="compositionally biased region" description="Low complexity" evidence="1">
    <location>
        <begin position="381"/>
        <end position="393"/>
    </location>
</feature>
<dbReference type="Proteomes" id="UP000007322">
    <property type="component" value="Chromosome 4"/>
</dbReference>
<feature type="region of interest" description="Disordered" evidence="1">
    <location>
        <begin position="1"/>
        <end position="30"/>
    </location>
</feature>
<feature type="region of interest" description="Disordered" evidence="1">
    <location>
        <begin position="368"/>
        <end position="462"/>
    </location>
</feature>
<gene>
    <name evidence="2" type="ORF">MYCTH_2306684</name>
</gene>
<name>G2QHR6_THET4</name>
<dbReference type="HOGENOM" id="CLU_021587_2_0_1"/>
<dbReference type="InParanoid" id="G2QHR6"/>
<evidence type="ECO:0000256" key="1">
    <source>
        <dbReference type="SAM" id="MobiDB-lite"/>
    </source>
</evidence>
<feature type="region of interest" description="Disordered" evidence="1">
    <location>
        <begin position="273"/>
        <end position="343"/>
    </location>
</feature>
<feature type="compositionally biased region" description="Polar residues" evidence="1">
    <location>
        <begin position="308"/>
        <end position="323"/>
    </location>
</feature>
<feature type="compositionally biased region" description="Polar residues" evidence="1">
    <location>
        <begin position="368"/>
        <end position="380"/>
    </location>
</feature>
<dbReference type="KEGG" id="mtm:MYCTH_2306684"/>
<feature type="compositionally biased region" description="Basic and acidic residues" evidence="1">
    <location>
        <begin position="1"/>
        <end position="10"/>
    </location>
</feature>
<dbReference type="STRING" id="573729.G2QHR6"/>
<feature type="compositionally biased region" description="Basic residues" evidence="1">
    <location>
        <begin position="278"/>
        <end position="288"/>
    </location>
</feature>
<dbReference type="OrthoDB" id="5404323at2759"/>